<dbReference type="AlphaFoldDB" id="A0A5J4KGN7"/>
<keyword evidence="4" id="KW-0233">DNA recombination</keyword>
<dbReference type="Gene3D" id="1.10.150.130">
    <property type="match status" value="1"/>
</dbReference>
<dbReference type="PROSITE" id="PS51898">
    <property type="entry name" value="TYR_RECOMBINASE"/>
    <property type="match status" value="1"/>
</dbReference>
<evidence type="ECO:0000256" key="5">
    <source>
        <dbReference type="PROSITE-ProRule" id="PRU01248"/>
    </source>
</evidence>
<dbReference type="SUPFAM" id="SSF56349">
    <property type="entry name" value="DNA breaking-rejoining enzymes"/>
    <property type="match status" value="1"/>
</dbReference>
<gene>
    <name evidence="8" type="primary">xerD_3</name>
    <name evidence="8" type="ORF">KDW_10350</name>
</gene>
<dbReference type="InterPro" id="IPR004107">
    <property type="entry name" value="Integrase_SAM-like_N"/>
</dbReference>
<name>A0A5J4KGN7_9CHLR</name>
<dbReference type="GO" id="GO:0003677">
    <property type="term" value="F:DNA binding"/>
    <property type="evidence" value="ECO:0007669"/>
    <property type="project" value="UniProtKB-UniRule"/>
</dbReference>
<accession>A0A5J4KGN7</accession>
<evidence type="ECO:0000256" key="3">
    <source>
        <dbReference type="ARBA" id="ARBA00023125"/>
    </source>
</evidence>
<evidence type="ECO:0000259" key="7">
    <source>
        <dbReference type="PROSITE" id="PS51900"/>
    </source>
</evidence>
<evidence type="ECO:0000256" key="1">
    <source>
        <dbReference type="ARBA" id="ARBA00008857"/>
    </source>
</evidence>
<keyword evidence="3 5" id="KW-0238">DNA-binding</keyword>
<dbReference type="InterPro" id="IPR002104">
    <property type="entry name" value="Integrase_catalytic"/>
</dbReference>
<dbReference type="InterPro" id="IPR044068">
    <property type="entry name" value="CB"/>
</dbReference>
<evidence type="ECO:0000256" key="4">
    <source>
        <dbReference type="ARBA" id="ARBA00023172"/>
    </source>
</evidence>
<keyword evidence="9" id="KW-1185">Reference proteome</keyword>
<comment type="similarity">
    <text evidence="1">Belongs to the 'phage' integrase family.</text>
</comment>
<organism evidence="8 9">
    <name type="scientific">Dictyobacter vulcani</name>
    <dbReference type="NCBI Taxonomy" id="2607529"/>
    <lineage>
        <taxon>Bacteria</taxon>
        <taxon>Bacillati</taxon>
        <taxon>Chloroflexota</taxon>
        <taxon>Ktedonobacteria</taxon>
        <taxon>Ktedonobacterales</taxon>
        <taxon>Dictyobacteraceae</taxon>
        <taxon>Dictyobacter</taxon>
    </lineage>
</organism>
<dbReference type="Gene3D" id="1.10.443.10">
    <property type="entry name" value="Intergrase catalytic core"/>
    <property type="match status" value="1"/>
</dbReference>
<dbReference type="GO" id="GO:0015074">
    <property type="term" value="P:DNA integration"/>
    <property type="evidence" value="ECO:0007669"/>
    <property type="project" value="UniProtKB-KW"/>
</dbReference>
<comment type="caution">
    <text evidence="8">The sequence shown here is derived from an EMBL/GenBank/DDBJ whole genome shotgun (WGS) entry which is preliminary data.</text>
</comment>
<dbReference type="PANTHER" id="PTHR30349">
    <property type="entry name" value="PHAGE INTEGRASE-RELATED"/>
    <property type="match status" value="1"/>
</dbReference>
<dbReference type="InterPro" id="IPR050090">
    <property type="entry name" value="Tyrosine_recombinase_XerCD"/>
</dbReference>
<feature type="domain" description="Core-binding (CB)" evidence="7">
    <location>
        <begin position="6"/>
        <end position="98"/>
    </location>
</feature>
<proteinExistence type="inferred from homology"/>
<feature type="domain" description="Tyr recombinase" evidence="6">
    <location>
        <begin position="119"/>
        <end position="300"/>
    </location>
</feature>
<dbReference type="RefSeq" id="WP_162004962.1">
    <property type="nucleotide sequence ID" value="NZ_BKZW01000001.1"/>
</dbReference>
<evidence type="ECO:0000313" key="8">
    <source>
        <dbReference type="EMBL" id="GER86873.1"/>
    </source>
</evidence>
<dbReference type="EMBL" id="BKZW01000001">
    <property type="protein sequence ID" value="GER86873.1"/>
    <property type="molecule type" value="Genomic_DNA"/>
</dbReference>
<dbReference type="InterPro" id="IPR010998">
    <property type="entry name" value="Integrase_recombinase_N"/>
</dbReference>
<protein>
    <submittedName>
        <fullName evidence="8">Tyrosine recombinase XerD</fullName>
    </submittedName>
</protein>
<dbReference type="Pfam" id="PF00589">
    <property type="entry name" value="Phage_integrase"/>
    <property type="match status" value="1"/>
</dbReference>
<dbReference type="PROSITE" id="PS51900">
    <property type="entry name" value="CB"/>
    <property type="match status" value="1"/>
</dbReference>
<dbReference type="Pfam" id="PF02899">
    <property type="entry name" value="Phage_int_SAM_1"/>
    <property type="match status" value="1"/>
</dbReference>
<evidence type="ECO:0000256" key="2">
    <source>
        <dbReference type="ARBA" id="ARBA00022908"/>
    </source>
</evidence>
<evidence type="ECO:0000313" key="9">
    <source>
        <dbReference type="Proteomes" id="UP000326912"/>
    </source>
</evidence>
<sequence length="324" mass="37480">MARKALQIKDAIDGYIVRCQSKGFSHRTIEWYDQKLRFFCAYMLDQQGTRDLKSVTLMHLRAFVIAIQAMKSRTKENVSEITVKGYVQVIKGFFSWCVSEDLLKIDPSVKLERPKIGEYVISTFTEDQIKALLNTCDLRTELGYRDYTIMMLLLDTGVRVSELCGMRLQDIHKDYVRVLGKGRKEREVGVHSDTVKCVWKYVHKFRDTSDENEQLLFINRAGEPLTRSGVARLISEAGDKAGLSDVRVSPHTFRHTFAIMYLKNGGDVYKLSRLLGHSDIKTTEEYLKSFQSREARRDHDHLSPVNRVRKVVRDRTLRSDALFD</sequence>
<dbReference type="InterPro" id="IPR011010">
    <property type="entry name" value="DNA_brk_join_enz"/>
</dbReference>
<dbReference type="GO" id="GO:0006310">
    <property type="term" value="P:DNA recombination"/>
    <property type="evidence" value="ECO:0007669"/>
    <property type="project" value="UniProtKB-KW"/>
</dbReference>
<keyword evidence="2" id="KW-0229">DNA integration</keyword>
<dbReference type="PANTHER" id="PTHR30349:SF41">
    <property type="entry name" value="INTEGRASE_RECOMBINASE PROTEIN MJ0367-RELATED"/>
    <property type="match status" value="1"/>
</dbReference>
<dbReference type="InterPro" id="IPR013762">
    <property type="entry name" value="Integrase-like_cat_sf"/>
</dbReference>
<evidence type="ECO:0000259" key="6">
    <source>
        <dbReference type="PROSITE" id="PS51898"/>
    </source>
</evidence>
<reference evidence="8 9" key="1">
    <citation type="submission" date="2019-10" db="EMBL/GenBank/DDBJ databases">
        <title>Dictyobacter vulcani sp. nov., within the class Ktedonobacteria, isolated from soil of volcanic Mt. Zao.</title>
        <authorList>
            <person name="Zheng Y."/>
            <person name="Wang C.M."/>
            <person name="Sakai Y."/>
            <person name="Abe K."/>
            <person name="Yokota A."/>
            <person name="Yabe S."/>
        </authorList>
    </citation>
    <scope>NUCLEOTIDE SEQUENCE [LARGE SCALE GENOMIC DNA]</scope>
    <source>
        <strain evidence="8 9">W12</strain>
    </source>
</reference>
<dbReference type="Proteomes" id="UP000326912">
    <property type="component" value="Unassembled WGS sequence"/>
</dbReference>